<organism evidence="1 2">
    <name type="scientific">Nocardioides panacis</name>
    <dbReference type="NCBI Taxonomy" id="2849501"/>
    <lineage>
        <taxon>Bacteria</taxon>
        <taxon>Bacillati</taxon>
        <taxon>Actinomycetota</taxon>
        <taxon>Actinomycetes</taxon>
        <taxon>Propionibacteriales</taxon>
        <taxon>Nocardioidaceae</taxon>
        <taxon>Nocardioides</taxon>
    </lineage>
</organism>
<proteinExistence type="predicted"/>
<name>A0A975Y1R1_9ACTN</name>
<keyword evidence="2" id="KW-1185">Reference proteome</keyword>
<gene>
    <name evidence="1" type="ORF">KRR39_08560</name>
</gene>
<reference evidence="1" key="1">
    <citation type="submission" date="2021-06" db="EMBL/GenBank/DDBJ databases">
        <title>Complete genome sequence of Nocardioides sp. G188.</title>
        <authorList>
            <person name="Im W.-T."/>
        </authorList>
    </citation>
    <scope>NUCLEOTIDE SEQUENCE</scope>
    <source>
        <strain evidence="1">G188</strain>
    </source>
</reference>
<protein>
    <recommendedName>
        <fullName evidence="3">AbiEi antitoxin C-terminal domain-containing protein</fullName>
    </recommendedName>
</protein>
<sequence>MRADRDVVVGEVRRLGWHRVGVGLYRREGVADDLRADLLAWQQILPASGCLTHLTGAVLHRMWLPPLPENLPVFVSMAKRETRPKRPELVVMRHTQPIRTTRREGLVVATPDEVLLTCARDLSLLDLVVLGDSALHQGLVTRDRLLAAAARRRWGAAALNRAVGWMDGRAESPWESLLRVFHRACGIPVVPQHTVLDDADGRFVARGDLWIVASRMLHEYDGAGHRDRRTHRDDLDRDRRLLATQWHRRGYTSTDLLHRPEGILRDADLTLGRRHRADRLDPWLRMLEESLFHPTGLDRFAQRITPPGSGRSLRRHAG</sequence>
<dbReference type="AlphaFoldDB" id="A0A975Y1R1"/>
<dbReference type="EMBL" id="CP077062">
    <property type="protein sequence ID" value="QWZ09771.1"/>
    <property type="molecule type" value="Genomic_DNA"/>
</dbReference>
<dbReference type="Proteomes" id="UP000683575">
    <property type="component" value="Chromosome"/>
</dbReference>
<accession>A0A975Y1R1</accession>
<evidence type="ECO:0008006" key="3">
    <source>
        <dbReference type="Google" id="ProtNLM"/>
    </source>
</evidence>
<evidence type="ECO:0000313" key="2">
    <source>
        <dbReference type="Proteomes" id="UP000683575"/>
    </source>
</evidence>
<dbReference type="RefSeq" id="WP_216941617.1">
    <property type="nucleotide sequence ID" value="NZ_CP077062.1"/>
</dbReference>
<evidence type="ECO:0000313" key="1">
    <source>
        <dbReference type="EMBL" id="QWZ09771.1"/>
    </source>
</evidence>
<dbReference type="KEGG" id="nps:KRR39_08560"/>